<dbReference type="Gene3D" id="3.30.450.150">
    <property type="entry name" value="Haem-degrading domain"/>
    <property type="match status" value="1"/>
</dbReference>
<protein>
    <submittedName>
        <fullName evidence="1">Heme-degrading domain-containing protein</fullName>
    </submittedName>
</protein>
<dbReference type="SUPFAM" id="SSF143744">
    <property type="entry name" value="GlcG-like"/>
    <property type="match status" value="1"/>
</dbReference>
<reference evidence="1 2" key="1">
    <citation type="journal article" date="2019" name="Appl. Environ. Microbiol.">
        <title>Genetic determinants of hydroxycinnamic acid metabolism in heterofermentative lactobacilli.</title>
        <authorList>
            <person name="Gaur G."/>
            <person name="Oh J.H."/>
            <person name="Filannino P."/>
            <person name="Gobbetti M."/>
            <person name="van Pijkeren J.P."/>
            <person name="Ganzle M.G."/>
        </authorList>
    </citation>
    <scope>NUCLEOTIDE SEQUENCE [LARGE SCALE GENOMIC DNA]</scope>
    <source>
        <strain evidence="1 2">C5</strain>
    </source>
</reference>
<comment type="caution">
    <text evidence="1">The sequence shown here is derived from an EMBL/GenBank/DDBJ whole genome shotgun (WGS) entry which is preliminary data.</text>
</comment>
<dbReference type="PIRSF" id="PIRSF008757">
    <property type="entry name" value="UCP008757"/>
    <property type="match status" value="1"/>
</dbReference>
<dbReference type="PANTHER" id="PTHR28255">
    <property type="match status" value="1"/>
</dbReference>
<dbReference type="EMBL" id="WEZQ01000014">
    <property type="protein sequence ID" value="MYV17518.1"/>
    <property type="molecule type" value="Genomic_DNA"/>
</dbReference>
<dbReference type="InterPro" id="IPR010371">
    <property type="entry name" value="YBR137W-like"/>
</dbReference>
<dbReference type="PANTHER" id="PTHR28255:SF1">
    <property type="entry name" value="UPF0303 PROTEIN YBR137W"/>
    <property type="match status" value="1"/>
</dbReference>
<name>A0A6N9I3Q5_9LACO</name>
<dbReference type="NCBIfam" id="NF002696">
    <property type="entry name" value="PRK02487.1-5"/>
    <property type="match status" value="1"/>
</dbReference>
<dbReference type="AlphaFoldDB" id="A0A6N9I3Q5"/>
<dbReference type="InterPro" id="IPR038084">
    <property type="entry name" value="PduO/GlcC-like_sf"/>
</dbReference>
<dbReference type="RefSeq" id="WP_161003902.1">
    <property type="nucleotide sequence ID" value="NZ_WEZQ01000014.1"/>
</dbReference>
<sequence length="154" mass="17066">MLSIDEILKQEEVATLDHFGLKDVDRLVEKLKTIGEDDFQRVCILITKNDREVYFHAGTSTTNENNIWIEKKANVVNAYEHSSLLEKAIYADNPDNYYQSNGLSPKDYAIVGGGFPICVQGTGIVGTLIVSGLTDEGDHDLAYKALSALKQSQK</sequence>
<accession>A0A6N9I3Q5</accession>
<dbReference type="Pfam" id="PF03928">
    <property type="entry name" value="HbpS-like"/>
    <property type="match status" value="1"/>
</dbReference>
<dbReference type="OrthoDB" id="9815315at2"/>
<gene>
    <name evidence="1" type="ORF">GB993_08375</name>
</gene>
<evidence type="ECO:0000313" key="2">
    <source>
        <dbReference type="Proteomes" id="UP000449209"/>
    </source>
</evidence>
<evidence type="ECO:0000313" key="1">
    <source>
        <dbReference type="EMBL" id="MYV17518.1"/>
    </source>
</evidence>
<dbReference type="Proteomes" id="UP000449209">
    <property type="component" value="Unassembled WGS sequence"/>
</dbReference>
<dbReference type="InterPro" id="IPR005624">
    <property type="entry name" value="PduO/GlcC-like"/>
</dbReference>
<organism evidence="1 2">
    <name type="scientific">Furfurilactobacillus milii</name>
    <dbReference type="NCBI Taxonomy" id="2888272"/>
    <lineage>
        <taxon>Bacteria</taxon>
        <taxon>Bacillati</taxon>
        <taxon>Bacillota</taxon>
        <taxon>Bacilli</taxon>
        <taxon>Lactobacillales</taxon>
        <taxon>Lactobacillaceae</taxon>
        <taxon>Furfurilactobacillus</taxon>
    </lineage>
</organism>
<proteinExistence type="predicted"/>